<reference evidence="2 3" key="1">
    <citation type="submission" date="2020-10" db="EMBL/GenBank/DDBJ databases">
        <title>The Coptis chinensis genome and diversification of protoberbering-type alkaloids.</title>
        <authorList>
            <person name="Wang B."/>
            <person name="Shu S."/>
            <person name="Song C."/>
            <person name="Liu Y."/>
        </authorList>
    </citation>
    <scope>NUCLEOTIDE SEQUENCE [LARGE SCALE GENOMIC DNA]</scope>
    <source>
        <strain evidence="2">HL-2020</strain>
        <tissue evidence="2">Leaf</tissue>
    </source>
</reference>
<evidence type="ECO:0000313" key="3">
    <source>
        <dbReference type="Proteomes" id="UP000631114"/>
    </source>
</evidence>
<dbReference type="Proteomes" id="UP000631114">
    <property type="component" value="Unassembled WGS sequence"/>
</dbReference>
<dbReference type="PANTHER" id="PTHR23421">
    <property type="entry name" value="BETA-GALACTOSIDASE RELATED"/>
    <property type="match status" value="1"/>
</dbReference>
<dbReference type="AlphaFoldDB" id="A0A835GYG6"/>
<evidence type="ECO:0000259" key="1">
    <source>
        <dbReference type="Pfam" id="PF17834"/>
    </source>
</evidence>
<gene>
    <name evidence="2" type="ORF">IFM89_010211</name>
</gene>
<accession>A0A835GYG6</accession>
<dbReference type="OrthoDB" id="1657402at2759"/>
<evidence type="ECO:0000313" key="2">
    <source>
        <dbReference type="EMBL" id="KAF9588452.1"/>
    </source>
</evidence>
<dbReference type="GO" id="GO:0005975">
    <property type="term" value="P:carbohydrate metabolic process"/>
    <property type="evidence" value="ECO:0007669"/>
    <property type="project" value="InterPro"/>
</dbReference>
<keyword evidence="3" id="KW-1185">Reference proteome</keyword>
<dbReference type="Pfam" id="PF17834">
    <property type="entry name" value="GHD"/>
    <property type="match status" value="1"/>
</dbReference>
<dbReference type="InterPro" id="IPR001944">
    <property type="entry name" value="Glycoside_Hdrlase_35"/>
</dbReference>
<name>A0A835GYG6_9MAGN</name>
<sequence>MGKVLTYGKPSTQIFNNSVNVTTYYDKEIETSSCFINNANETSDATITLNDTLYTILAWSVSILPDCKKVACNTAKVNTQTSVMVKKPSTLVPEWVWMPKYAKDTILLGHGPIFNNSLVEQKAKSNGRSDYFWISMGVNGTYDFVLEKNVSINPGINQISLLSAIVGLKNYGAMYDTIATGVSDVQLIARKGDVEIIKNLSSSKWVNKVGLHGEEKQLYSVESRHASR</sequence>
<feature type="domain" description="Beta-galactosidase beta-sandwich" evidence="1">
    <location>
        <begin position="23"/>
        <end position="77"/>
    </location>
</feature>
<dbReference type="GO" id="GO:0004553">
    <property type="term" value="F:hydrolase activity, hydrolyzing O-glycosyl compounds"/>
    <property type="evidence" value="ECO:0007669"/>
    <property type="project" value="InterPro"/>
</dbReference>
<organism evidence="2 3">
    <name type="scientific">Coptis chinensis</name>
    <dbReference type="NCBI Taxonomy" id="261450"/>
    <lineage>
        <taxon>Eukaryota</taxon>
        <taxon>Viridiplantae</taxon>
        <taxon>Streptophyta</taxon>
        <taxon>Embryophyta</taxon>
        <taxon>Tracheophyta</taxon>
        <taxon>Spermatophyta</taxon>
        <taxon>Magnoliopsida</taxon>
        <taxon>Ranunculales</taxon>
        <taxon>Ranunculaceae</taxon>
        <taxon>Coptidoideae</taxon>
        <taxon>Coptis</taxon>
    </lineage>
</organism>
<proteinExistence type="predicted"/>
<dbReference type="InterPro" id="IPR041392">
    <property type="entry name" value="GHD"/>
</dbReference>
<comment type="caution">
    <text evidence="2">The sequence shown here is derived from an EMBL/GenBank/DDBJ whole genome shotgun (WGS) entry which is preliminary data.</text>
</comment>
<protein>
    <recommendedName>
        <fullName evidence="1">Beta-galactosidase beta-sandwich domain-containing protein</fullName>
    </recommendedName>
</protein>
<dbReference type="EMBL" id="JADFTS010000009">
    <property type="protein sequence ID" value="KAF9588452.1"/>
    <property type="molecule type" value="Genomic_DNA"/>
</dbReference>